<evidence type="ECO:0000256" key="6">
    <source>
        <dbReference type="ARBA" id="ARBA00023136"/>
    </source>
</evidence>
<accession>F5RLB7</accession>
<dbReference type="Gene3D" id="1.20.1560.10">
    <property type="entry name" value="ABC transporter type 1, transmembrane domain"/>
    <property type="match status" value="1"/>
</dbReference>
<dbReference type="InterPro" id="IPR003439">
    <property type="entry name" value="ABC_transporter-like_ATP-bd"/>
</dbReference>
<dbReference type="STRING" id="888060.HMPREF9081_1053"/>
<keyword evidence="11" id="KW-1185">Reference proteome</keyword>
<dbReference type="SUPFAM" id="SSF90123">
    <property type="entry name" value="ABC transporter transmembrane region"/>
    <property type="match status" value="1"/>
</dbReference>
<evidence type="ECO:0000259" key="8">
    <source>
        <dbReference type="PROSITE" id="PS50893"/>
    </source>
</evidence>
<evidence type="ECO:0000256" key="2">
    <source>
        <dbReference type="ARBA" id="ARBA00022692"/>
    </source>
</evidence>
<reference evidence="10 11" key="1">
    <citation type="submission" date="2011-04" db="EMBL/GenBank/DDBJ databases">
        <authorList>
            <person name="Muzny D."/>
            <person name="Qin X."/>
            <person name="Deng J."/>
            <person name="Jiang H."/>
            <person name="Liu Y."/>
            <person name="Qu J."/>
            <person name="Song X.-Z."/>
            <person name="Zhang L."/>
            <person name="Thornton R."/>
            <person name="Coyle M."/>
            <person name="Francisco L."/>
            <person name="Jackson L."/>
            <person name="Javaid M."/>
            <person name="Korchina V."/>
            <person name="Kovar C."/>
            <person name="Mata R."/>
            <person name="Mathew T."/>
            <person name="Ngo R."/>
            <person name="Nguyen L."/>
            <person name="Nguyen N."/>
            <person name="Okwuonu G."/>
            <person name="Ongeri F."/>
            <person name="Pham C."/>
            <person name="Simmons D."/>
            <person name="Wilczek-Boney K."/>
            <person name="Hale W."/>
            <person name="Jakkamsetti A."/>
            <person name="Pham P."/>
            <person name="Ruth R."/>
            <person name="San Lucas F."/>
            <person name="Warren J."/>
            <person name="Zhang J."/>
            <person name="Zhao Z."/>
            <person name="Zhou C."/>
            <person name="Zhu D."/>
            <person name="Lee S."/>
            <person name="Bess C."/>
            <person name="Blankenburg K."/>
            <person name="Forbes L."/>
            <person name="Fu Q."/>
            <person name="Gubbala S."/>
            <person name="Hirani K."/>
            <person name="Jayaseelan J.C."/>
            <person name="Lara F."/>
            <person name="Munidasa M."/>
            <person name="Palculict T."/>
            <person name="Patil S."/>
            <person name="Pu L.-L."/>
            <person name="Saada N."/>
            <person name="Tang L."/>
            <person name="Weissenberger G."/>
            <person name="Zhu Y."/>
            <person name="Hemphill L."/>
            <person name="Shang Y."/>
            <person name="Youmans B."/>
            <person name="Ayvaz T."/>
            <person name="Ross M."/>
            <person name="Santibanez J."/>
            <person name="Aqrawi P."/>
            <person name="Gross S."/>
            <person name="Joshi V."/>
            <person name="Fowler G."/>
            <person name="Nazareth L."/>
            <person name="Reid J."/>
            <person name="Worley K."/>
            <person name="Petrosino J."/>
            <person name="Highlander S."/>
            <person name="Gibbs R."/>
        </authorList>
    </citation>
    <scope>NUCLEOTIDE SEQUENCE [LARGE SCALE GENOMIC DNA]</scope>
    <source>
        <strain evidence="10 11">DSM 2778</strain>
    </source>
</reference>
<dbReference type="InterPro" id="IPR036640">
    <property type="entry name" value="ABC1_TM_sf"/>
</dbReference>
<dbReference type="InterPro" id="IPR011527">
    <property type="entry name" value="ABC1_TM_dom"/>
</dbReference>
<dbReference type="GO" id="GO:0016887">
    <property type="term" value="F:ATP hydrolysis activity"/>
    <property type="evidence" value="ECO:0007669"/>
    <property type="project" value="InterPro"/>
</dbReference>
<dbReference type="RefSeq" id="WP_006305970.1">
    <property type="nucleotide sequence ID" value="NZ_GL892076.1"/>
</dbReference>
<keyword evidence="6 7" id="KW-0472">Membrane</keyword>
<dbReference type="GO" id="GO:0005524">
    <property type="term" value="F:ATP binding"/>
    <property type="evidence" value="ECO:0007669"/>
    <property type="project" value="UniProtKB-KW"/>
</dbReference>
<dbReference type="InterPro" id="IPR039421">
    <property type="entry name" value="Type_1_exporter"/>
</dbReference>
<dbReference type="OrthoDB" id="9802264at2"/>
<dbReference type="SMART" id="SM00382">
    <property type="entry name" value="AAA"/>
    <property type="match status" value="1"/>
</dbReference>
<evidence type="ECO:0000259" key="9">
    <source>
        <dbReference type="PROSITE" id="PS50929"/>
    </source>
</evidence>
<comment type="caution">
    <text evidence="10">The sequence shown here is derived from an EMBL/GenBank/DDBJ whole genome shotgun (WGS) entry which is preliminary data.</text>
</comment>
<dbReference type="InterPro" id="IPR003593">
    <property type="entry name" value="AAA+_ATPase"/>
</dbReference>
<feature type="transmembrane region" description="Helical" evidence="7">
    <location>
        <begin position="68"/>
        <end position="86"/>
    </location>
</feature>
<dbReference type="Pfam" id="PF00005">
    <property type="entry name" value="ABC_tran"/>
    <property type="match status" value="1"/>
</dbReference>
<keyword evidence="3" id="KW-0547">Nucleotide-binding</keyword>
<organism evidence="10 11">
    <name type="scientific">Centipeda periodontii DSM 2778</name>
    <dbReference type="NCBI Taxonomy" id="888060"/>
    <lineage>
        <taxon>Bacteria</taxon>
        <taxon>Bacillati</taxon>
        <taxon>Bacillota</taxon>
        <taxon>Negativicutes</taxon>
        <taxon>Selenomonadales</taxon>
        <taxon>Selenomonadaceae</taxon>
        <taxon>Centipeda</taxon>
    </lineage>
</organism>
<dbReference type="Proteomes" id="UP000004067">
    <property type="component" value="Unassembled WGS sequence"/>
</dbReference>
<evidence type="ECO:0000256" key="5">
    <source>
        <dbReference type="ARBA" id="ARBA00022989"/>
    </source>
</evidence>
<dbReference type="EMBL" id="AFHQ01000029">
    <property type="protein sequence ID" value="EGK60672.1"/>
    <property type="molecule type" value="Genomic_DNA"/>
</dbReference>
<evidence type="ECO:0000256" key="1">
    <source>
        <dbReference type="ARBA" id="ARBA00004651"/>
    </source>
</evidence>
<keyword evidence="2 7" id="KW-0812">Transmembrane</keyword>
<evidence type="ECO:0000256" key="4">
    <source>
        <dbReference type="ARBA" id="ARBA00022840"/>
    </source>
</evidence>
<dbReference type="CDD" id="cd18584">
    <property type="entry name" value="ABC_6TM_AarD_CydD"/>
    <property type="match status" value="1"/>
</dbReference>
<sequence length="558" mass="59966">MTTVIRHTDHNEKKKSILLSVLRTERNSILVRAAIEFLHGGLVVAAAWETAIIVNAVFIEHGRLAETASDLLMLFLCVLSMALLRLPKGRIEAQLSHNVRLSARSSLHEAMLLHGRSSSGALTLILERVDALDPFFHTVLPTMIAGVVLIPLILIVTAIADPLSALLFLVTLPIAPFLLFLIGKATRRASERQWDKMQALTDGFGELVRAAMTLKIFRRVDEEGAHLARMSHSFAEASLSVLRLAFVSAFALELITTLSIALIAVSIGLRLLDGMMTFQTAFFVLILAPLFYQPLREGGIAFHAAMDAKTAEAALLPYVGLPSPGDGARSQILSPPAVHAEHLSYRYPLTEETVLTNTNYSFPAGKATVLAGASGIGKSTLLLLLAGQTAPTEGKIVLADGAGNGSAFDLAHLSAATRQNLITYVPQEPHIFTASLAENVSLWLKHATNETLTATLEAASLGDFLRSLPEGLETPLGAGGHPLSAGERHRLGLARAFFQNRPIVLLDEITAGLDGETEAQVIAALTQFAHHRTLILTSHRPALIAWADHVITLGGEHA</sequence>
<dbReference type="eggNOG" id="COG4988">
    <property type="taxonomic scope" value="Bacteria"/>
</dbReference>
<dbReference type="InterPro" id="IPR014216">
    <property type="entry name" value="ABC_transptr_CydD"/>
</dbReference>
<protein>
    <submittedName>
        <fullName evidence="10">Cysteine/glutathione ABC superfamily ATP binding cassette transporter, ABC/membrane protein</fullName>
    </submittedName>
</protein>
<feature type="domain" description="ABC transmembrane type-1" evidence="9">
    <location>
        <begin position="37"/>
        <end position="307"/>
    </location>
</feature>
<name>F5RLB7_9FIRM</name>
<dbReference type="Pfam" id="PF00664">
    <property type="entry name" value="ABC_membrane"/>
    <property type="match status" value="1"/>
</dbReference>
<dbReference type="HOGENOM" id="CLU_000604_84_9_9"/>
<dbReference type="AlphaFoldDB" id="F5RLB7"/>
<comment type="subcellular location">
    <subcellularLocation>
        <location evidence="1">Cell membrane</location>
        <topology evidence="1">Multi-pass membrane protein</topology>
    </subcellularLocation>
</comment>
<feature type="transmembrane region" description="Helical" evidence="7">
    <location>
        <begin position="135"/>
        <end position="159"/>
    </location>
</feature>
<dbReference type="GO" id="GO:0042883">
    <property type="term" value="P:cysteine transport"/>
    <property type="evidence" value="ECO:0007669"/>
    <property type="project" value="InterPro"/>
</dbReference>
<dbReference type="SUPFAM" id="SSF52540">
    <property type="entry name" value="P-loop containing nucleoside triphosphate hydrolases"/>
    <property type="match status" value="1"/>
</dbReference>
<dbReference type="GO" id="GO:0005886">
    <property type="term" value="C:plasma membrane"/>
    <property type="evidence" value="ECO:0007669"/>
    <property type="project" value="UniProtKB-SubCell"/>
</dbReference>
<dbReference type="Gene3D" id="3.40.50.300">
    <property type="entry name" value="P-loop containing nucleotide triphosphate hydrolases"/>
    <property type="match status" value="1"/>
</dbReference>
<feature type="domain" description="ABC transporter" evidence="8">
    <location>
        <begin position="338"/>
        <end position="558"/>
    </location>
</feature>
<proteinExistence type="predicted"/>
<dbReference type="PROSITE" id="PS50893">
    <property type="entry name" value="ABC_TRANSPORTER_2"/>
    <property type="match status" value="1"/>
</dbReference>
<dbReference type="InterPro" id="IPR027417">
    <property type="entry name" value="P-loop_NTPase"/>
</dbReference>
<dbReference type="PROSITE" id="PS50929">
    <property type="entry name" value="ABC_TM1F"/>
    <property type="match status" value="1"/>
</dbReference>
<keyword evidence="4" id="KW-0067">ATP-binding</keyword>
<evidence type="ECO:0000313" key="10">
    <source>
        <dbReference type="EMBL" id="EGK60672.1"/>
    </source>
</evidence>
<dbReference type="NCBIfam" id="TIGR02857">
    <property type="entry name" value="CydD"/>
    <property type="match status" value="1"/>
</dbReference>
<evidence type="ECO:0000256" key="7">
    <source>
        <dbReference type="SAM" id="Phobius"/>
    </source>
</evidence>
<gene>
    <name evidence="10" type="primary">cydD</name>
    <name evidence="10" type="ORF">HMPREF9081_1053</name>
</gene>
<dbReference type="PANTHER" id="PTHR24221">
    <property type="entry name" value="ATP-BINDING CASSETTE SUB-FAMILY B"/>
    <property type="match status" value="1"/>
</dbReference>
<dbReference type="PANTHER" id="PTHR24221:SF590">
    <property type="entry name" value="COMPONENT LINKED WITH THE ASSEMBLY OF CYTOCHROME' TRANSPORT TRANSMEMBRANE ATP-BINDING PROTEIN ABC TRANSPORTER CYDD-RELATED"/>
    <property type="match status" value="1"/>
</dbReference>
<evidence type="ECO:0000313" key="11">
    <source>
        <dbReference type="Proteomes" id="UP000004067"/>
    </source>
</evidence>
<feature type="transmembrane region" description="Helical" evidence="7">
    <location>
        <begin position="165"/>
        <end position="183"/>
    </location>
</feature>
<dbReference type="GO" id="GO:0140359">
    <property type="term" value="F:ABC-type transporter activity"/>
    <property type="evidence" value="ECO:0007669"/>
    <property type="project" value="InterPro"/>
</dbReference>
<keyword evidence="5 7" id="KW-1133">Transmembrane helix</keyword>
<feature type="transmembrane region" description="Helical" evidence="7">
    <location>
        <begin position="244"/>
        <end position="269"/>
    </location>
</feature>
<evidence type="ECO:0000256" key="3">
    <source>
        <dbReference type="ARBA" id="ARBA00022741"/>
    </source>
</evidence>
<feature type="transmembrane region" description="Helical" evidence="7">
    <location>
        <begin position="29"/>
        <end position="48"/>
    </location>
</feature>